<sequence length="187" mass="21192">MAMQDYQHAVDKLEGLVVSRLFELTKMNQSGLDILEKFWAQAAEHEAATVYFKIQPAREEIEHLNIETRRLQTYIHDEEMFLQSALGRLSEDPFTTHQLSKRLHHLKAINQVHCGCIFQIHSLPGFSGVSTCGLEKNTMDESRGENTGEWLDESESEEEDSSGSEADEVVNEVLDAAINILETLSIE</sequence>
<dbReference type="AlphaFoldDB" id="A0A0C9UT10"/>
<evidence type="ECO:0000313" key="2">
    <source>
        <dbReference type="EMBL" id="KIJ45983.1"/>
    </source>
</evidence>
<dbReference type="HOGENOM" id="CLU_1448584_0_0_1"/>
<feature type="compositionally biased region" description="Basic and acidic residues" evidence="1">
    <location>
        <begin position="137"/>
        <end position="146"/>
    </location>
</feature>
<feature type="compositionally biased region" description="Acidic residues" evidence="1">
    <location>
        <begin position="150"/>
        <end position="168"/>
    </location>
</feature>
<dbReference type="EMBL" id="KN837109">
    <property type="protein sequence ID" value="KIJ45983.1"/>
    <property type="molecule type" value="Genomic_DNA"/>
</dbReference>
<gene>
    <name evidence="2" type="ORF">M422DRAFT_46314</name>
</gene>
<evidence type="ECO:0000256" key="1">
    <source>
        <dbReference type="SAM" id="MobiDB-lite"/>
    </source>
</evidence>
<accession>A0A0C9UT10</accession>
<dbReference type="OrthoDB" id="2676448at2759"/>
<feature type="region of interest" description="Disordered" evidence="1">
    <location>
        <begin position="137"/>
        <end position="168"/>
    </location>
</feature>
<protein>
    <submittedName>
        <fullName evidence="2">Uncharacterized protein</fullName>
    </submittedName>
</protein>
<keyword evidence="3" id="KW-1185">Reference proteome</keyword>
<organism evidence="2 3">
    <name type="scientific">Sphaerobolus stellatus (strain SS14)</name>
    <dbReference type="NCBI Taxonomy" id="990650"/>
    <lineage>
        <taxon>Eukaryota</taxon>
        <taxon>Fungi</taxon>
        <taxon>Dikarya</taxon>
        <taxon>Basidiomycota</taxon>
        <taxon>Agaricomycotina</taxon>
        <taxon>Agaricomycetes</taxon>
        <taxon>Phallomycetidae</taxon>
        <taxon>Geastrales</taxon>
        <taxon>Sphaerobolaceae</taxon>
        <taxon>Sphaerobolus</taxon>
    </lineage>
</organism>
<dbReference type="Proteomes" id="UP000054279">
    <property type="component" value="Unassembled WGS sequence"/>
</dbReference>
<reference evidence="2 3" key="1">
    <citation type="submission" date="2014-06" db="EMBL/GenBank/DDBJ databases">
        <title>Evolutionary Origins and Diversification of the Mycorrhizal Mutualists.</title>
        <authorList>
            <consortium name="DOE Joint Genome Institute"/>
            <consortium name="Mycorrhizal Genomics Consortium"/>
            <person name="Kohler A."/>
            <person name="Kuo A."/>
            <person name="Nagy L.G."/>
            <person name="Floudas D."/>
            <person name="Copeland A."/>
            <person name="Barry K.W."/>
            <person name="Cichocki N."/>
            <person name="Veneault-Fourrey C."/>
            <person name="LaButti K."/>
            <person name="Lindquist E.A."/>
            <person name="Lipzen A."/>
            <person name="Lundell T."/>
            <person name="Morin E."/>
            <person name="Murat C."/>
            <person name="Riley R."/>
            <person name="Ohm R."/>
            <person name="Sun H."/>
            <person name="Tunlid A."/>
            <person name="Henrissat B."/>
            <person name="Grigoriev I.V."/>
            <person name="Hibbett D.S."/>
            <person name="Martin F."/>
        </authorList>
    </citation>
    <scope>NUCLEOTIDE SEQUENCE [LARGE SCALE GENOMIC DNA]</scope>
    <source>
        <strain evidence="2 3">SS14</strain>
    </source>
</reference>
<evidence type="ECO:0000313" key="3">
    <source>
        <dbReference type="Proteomes" id="UP000054279"/>
    </source>
</evidence>
<proteinExistence type="predicted"/>
<name>A0A0C9UT10_SPHS4</name>